<proteinExistence type="predicted"/>
<evidence type="ECO:0000256" key="2">
    <source>
        <dbReference type="SAM" id="SignalP"/>
    </source>
</evidence>
<organism evidence="4 5">
    <name type="scientific">Novosphingobium flavum</name>
    <dbReference type="NCBI Taxonomy" id="1778672"/>
    <lineage>
        <taxon>Bacteria</taxon>
        <taxon>Pseudomonadati</taxon>
        <taxon>Pseudomonadota</taxon>
        <taxon>Alphaproteobacteria</taxon>
        <taxon>Sphingomonadales</taxon>
        <taxon>Sphingomonadaceae</taxon>
        <taxon>Novosphingobium</taxon>
    </lineage>
</organism>
<dbReference type="Pfam" id="PF13505">
    <property type="entry name" value="OMP_b-brl"/>
    <property type="match status" value="1"/>
</dbReference>
<feature type="signal peptide" evidence="2">
    <location>
        <begin position="1"/>
        <end position="23"/>
    </location>
</feature>
<gene>
    <name evidence="4" type="ORF">H7F51_17875</name>
</gene>
<dbReference type="EMBL" id="JACLAW010000018">
    <property type="protein sequence ID" value="MBC2667391.1"/>
    <property type="molecule type" value="Genomic_DNA"/>
</dbReference>
<feature type="domain" description="Outer membrane protein beta-barrel" evidence="3">
    <location>
        <begin position="10"/>
        <end position="154"/>
    </location>
</feature>
<sequence>MRKFVLPLLAVAAFGAAATPALANETRAEARAGVIWGGGDSEAITGIAGGYDFDLGPALFSGVEVSADKILTSNTKVGWGFTGRLGTHLATTKVYAAGGYTTEFCDVCDGHWHAGVGAELPLGPMLYGKAEYRHYFADRNADADAVMAGVGVKF</sequence>
<evidence type="ECO:0000313" key="4">
    <source>
        <dbReference type="EMBL" id="MBC2667391.1"/>
    </source>
</evidence>
<keyword evidence="1 2" id="KW-0732">Signal</keyword>
<accession>A0A7X1KN72</accession>
<name>A0A7X1KN72_9SPHN</name>
<feature type="chain" id="PRO_5031341024" description="Outer membrane protein beta-barrel domain-containing protein" evidence="2">
    <location>
        <begin position="24"/>
        <end position="154"/>
    </location>
</feature>
<dbReference type="InterPro" id="IPR011250">
    <property type="entry name" value="OMP/PagP_B-barrel"/>
</dbReference>
<evidence type="ECO:0000256" key="1">
    <source>
        <dbReference type="ARBA" id="ARBA00022729"/>
    </source>
</evidence>
<dbReference type="SUPFAM" id="SSF56925">
    <property type="entry name" value="OMPA-like"/>
    <property type="match status" value="1"/>
</dbReference>
<dbReference type="Proteomes" id="UP000566813">
    <property type="component" value="Unassembled WGS sequence"/>
</dbReference>
<dbReference type="InterPro" id="IPR027385">
    <property type="entry name" value="Beta-barrel_OMP"/>
</dbReference>
<dbReference type="RefSeq" id="WP_185665685.1">
    <property type="nucleotide sequence ID" value="NZ_JACLAW010000018.1"/>
</dbReference>
<reference evidence="4 5" key="1">
    <citation type="submission" date="2020-08" db="EMBL/GenBank/DDBJ databases">
        <title>The genome sequence of type strain Novosphingobium flavum NBRC 111647.</title>
        <authorList>
            <person name="Liu Y."/>
        </authorList>
    </citation>
    <scope>NUCLEOTIDE SEQUENCE [LARGE SCALE GENOMIC DNA]</scope>
    <source>
        <strain evidence="4 5">NBRC 111647</strain>
    </source>
</reference>
<dbReference type="Gene3D" id="2.40.160.20">
    <property type="match status" value="1"/>
</dbReference>
<dbReference type="AlphaFoldDB" id="A0A7X1KN72"/>
<evidence type="ECO:0000313" key="5">
    <source>
        <dbReference type="Proteomes" id="UP000566813"/>
    </source>
</evidence>
<keyword evidence="5" id="KW-1185">Reference proteome</keyword>
<comment type="caution">
    <text evidence="4">The sequence shown here is derived from an EMBL/GenBank/DDBJ whole genome shotgun (WGS) entry which is preliminary data.</text>
</comment>
<evidence type="ECO:0000259" key="3">
    <source>
        <dbReference type="Pfam" id="PF13505"/>
    </source>
</evidence>
<protein>
    <recommendedName>
        <fullName evidence="3">Outer membrane protein beta-barrel domain-containing protein</fullName>
    </recommendedName>
</protein>